<sequence length="306" mass="34938">MKYGIPIFLFGLLWLSGCSANLSPASKSQPENHNNLSMAISFEERIEGNGGIPIDSFQHLAKIASRSELVIMLNQEMIEKIAKHDSEKIDNVQMRMSAKLHKNNHMSIPVNIDNYTDEIERIDSYPRLWLRDLNNIATGRIHLNIESAEQGDELEIVTEIIKTDSNGRELVLQKVTKCFDIERFGYMHRFISHPAIAGLIDEDDGFDNWASALAVSWTVHWKIRTNRNSPWICRAYSFINPGIGLNFIQINDDDWQQSGIGFHLSIFNDGVMGGYGRTEFEDQYYFFGIGFIDFIDKIDDILGLSQ</sequence>
<gene>
    <name evidence="2" type="ORF">CEE37_07205</name>
</gene>
<protein>
    <recommendedName>
        <fullName evidence="4">DUF4861 domain-containing protein</fullName>
    </recommendedName>
</protein>
<accession>A0A532V0K2</accession>
<dbReference type="Proteomes" id="UP000319619">
    <property type="component" value="Unassembled WGS sequence"/>
</dbReference>
<organism evidence="2 3">
    <name type="scientific">candidate division LCP-89 bacterium B3_LCP</name>
    <dbReference type="NCBI Taxonomy" id="2012998"/>
    <lineage>
        <taxon>Bacteria</taxon>
        <taxon>Pseudomonadati</taxon>
        <taxon>Bacteria division LCP-89</taxon>
    </lineage>
</organism>
<keyword evidence="1" id="KW-0732">Signal</keyword>
<name>A0A532V0K2_UNCL8</name>
<evidence type="ECO:0000313" key="3">
    <source>
        <dbReference type="Proteomes" id="UP000319619"/>
    </source>
</evidence>
<proteinExistence type="predicted"/>
<comment type="caution">
    <text evidence="2">The sequence shown here is derived from an EMBL/GenBank/DDBJ whole genome shotgun (WGS) entry which is preliminary data.</text>
</comment>
<dbReference type="PROSITE" id="PS51257">
    <property type="entry name" value="PROKAR_LIPOPROTEIN"/>
    <property type="match status" value="1"/>
</dbReference>
<evidence type="ECO:0008006" key="4">
    <source>
        <dbReference type="Google" id="ProtNLM"/>
    </source>
</evidence>
<evidence type="ECO:0000313" key="2">
    <source>
        <dbReference type="EMBL" id="TKJ40744.1"/>
    </source>
</evidence>
<dbReference type="AlphaFoldDB" id="A0A532V0K2"/>
<feature type="chain" id="PRO_5022180272" description="DUF4861 domain-containing protein" evidence="1">
    <location>
        <begin position="21"/>
        <end position="306"/>
    </location>
</feature>
<evidence type="ECO:0000256" key="1">
    <source>
        <dbReference type="SAM" id="SignalP"/>
    </source>
</evidence>
<dbReference type="EMBL" id="NJBN01000004">
    <property type="protein sequence ID" value="TKJ40744.1"/>
    <property type="molecule type" value="Genomic_DNA"/>
</dbReference>
<feature type="signal peptide" evidence="1">
    <location>
        <begin position="1"/>
        <end position="20"/>
    </location>
</feature>
<reference evidence="2 3" key="1">
    <citation type="submission" date="2017-06" db="EMBL/GenBank/DDBJ databases">
        <title>Novel microbial phyla capable of carbon fixation and sulfur reduction in deep-sea sediments.</title>
        <authorList>
            <person name="Huang J."/>
            <person name="Baker B."/>
            <person name="Wang Y."/>
        </authorList>
    </citation>
    <scope>NUCLEOTIDE SEQUENCE [LARGE SCALE GENOMIC DNA]</scope>
    <source>
        <strain evidence="2">B3_LCP</strain>
    </source>
</reference>